<keyword evidence="1" id="KW-0472">Membrane</keyword>
<feature type="transmembrane region" description="Helical" evidence="1">
    <location>
        <begin position="140"/>
        <end position="162"/>
    </location>
</feature>
<reference evidence="2 3" key="1">
    <citation type="journal article" date="2008" name="J. Bacteriol.">
        <title>The complete genome sequence of Thermococcus onnurineus NA1 reveals a mixed heterotrophic and carboxydotrophic metabolism.</title>
        <authorList>
            <person name="Lee H.S."/>
            <person name="Kang S.G."/>
            <person name="Bae S.S."/>
            <person name="Lim J.K."/>
            <person name="Cho Y."/>
            <person name="Kim Y.J."/>
            <person name="Jeon J.H."/>
            <person name="Cha S.S."/>
            <person name="Kwon K.K."/>
            <person name="Kim H.T."/>
            <person name="Park C.J."/>
            <person name="Lee H.W."/>
            <person name="Kim S.I."/>
            <person name="Chun J."/>
            <person name="Colwell R.R."/>
            <person name="Kim S.J."/>
            <person name="Lee J.H."/>
        </authorList>
    </citation>
    <scope>NUCLEOTIDE SEQUENCE [LARGE SCALE GENOMIC DNA]</scope>
    <source>
        <strain evidence="2 3">NA1</strain>
    </source>
</reference>
<dbReference type="STRING" id="523850.TON_1035"/>
<evidence type="ECO:0000256" key="1">
    <source>
        <dbReference type="SAM" id="Phobius"/>
    </source>
</evidence>
<organism evidence="2 3">
    <name type="scientific">Thermococcus onnurineus (strain NA1)</name>
    <dbReference type="NCBI Taxonomy" id="523850"/>
    <lineage>
        <taxon>Archaea</taxon>
        <taxon>Methanobacteriati</taxon>
        <taxon>Methanobacteriota</taxon>
        <taxon>Thermococci</taxon>
        <taxon>Thermococcales</taxon>
        <taxon>Thermococcaceae</taxon>
        <taxon>Thermococcus</taxon>
    </lineage>
</organism>
<feature type="transmembrane region" description="Helical" evidence="1">
    <location>
        <begin position="213"/>
        <end position="231"/>
    </location>
</feature>
<feature type="transmembrane region" description="Helical" evidence="1">
    <location>
        <begin position="99"/>
        <end position="120"/>
    </location>
</feature>
<keyword evidence="3" id="KW-1185">Reference proteome</keyword>
<feature type="transmembrane region" description="Helical" evidence="1">
    <location>
        <begin position="42"/>
        <end position="71"/>
    </location>
</feature>
<accession>B6YWR0</accession>
<gene>
    <name evidence="2" type="ordered locus">TON_1035</name>
</gene>
<dbReference type="Proteomes" id="UP000002727">
    <property type="component" value="Chromosome"/>
</dbReference>
<keyword evidence="1" id="KW-1133">Transmembrane helix</keyword>
<feature type="transmembrane region" description="Helical" evidence="1">
    <location>
        <begin position="169"/>
        <end position="193"/>
    </location>
</feature>
<name>B6YWR0_THEON</name>
<dbReference type="EMBL" id="CP000855">
    <property type="protein sequence ID" value="ACJ16523.1"/>
    <property type="molecule type" value="Genomic_DNA"/>
</dbReference>
<sequence length="237" mass="26117">MRLFVLAISIPTLVLIFASKLFEARSSLGASGFGSGTMQIVTGTAIISTLGFSGIWMILVSIIPVLSILVFRQERDVGYALSLYTLPLSKREFFFVKTATVYLLSLLVTYIPIFFVILITQADNWGALTKVMSSGNFVSAMILVLYFVLYSVAVSIVVSLTFRNAFLDFLVSFFILAVPNFIGLSVPPFRFINRIVMLVLTTPDTSKIAKTEFFAGVVVPAILLLVGIVMIERRDVL</sequence>
<dbReference type="eggNOG" id="arCOG04023">
    <property type="taxonomic scope" value="Archaea"/>
</dbReference>
<dbReference type="KEGG" id="ton:TON_1035"/>
<proteinExistence type="predicted"/>
<protein>
    <submittedName>
        <fullName evidence="2">Hypothetical membrane protein, conserved</fullName>
    </submittedName>
</protein>
<evidence type="ECO:0000313" key="3">
    <source>
        <dbReference type="Proteomes" id="UP000002727"/>
    </source>
</evidence>
<dbReference type="HOGENOM" id="CLU_093725_0_0_2"/>
<dbReference type="AlphaFoldDB" id="B6YWR0"/>
<dbReference type="PATRIC" id="fig|523850.10.peg.1043"/>
<evidence type="ECO:0000313" key="2">
    <source>
        <dbReference type="EMBL" id="ACJ16523.1"/>
    </source>
</evidence>
<keyword evidence="1" id="KW-0812">Transmembrane</keyword>